<dbReference type="EMBL" id="BSTI01000004">
    <property type="protein sequence ID" value="GLY65826.1"/>
    <property type="molecule type" value="Genomic_DNA"/>
</dbReference>
<evidence type="ECO:0000313" key="6">
    <source>
        <dbReference type="Proteomes" id="UP001165136"/>
    </source>
</evidence>
<keyword evidence="1 2" id="KW-0238">DNA-binding</keyword>
<keyword evidence="6" id="KW-1185">Reference proteome</keyword>
<dbReference type="RefSeq" id="WP_052371387.1">
    <property type="nucleotide sequence ID" value="NZ_BSTI01000004.1"/>
</dbReference>
<protein>
    <submittedName>
        <fullName evidence="5">TetR family transcriptional regulator</fullName>
    </submittedName>
</protein>
<comment type="caution">
    <text evidence="5">The sequence shown here is derived from an EMBL/GenBank/DDBJ whole genome shotgun (WGS) entry which is preliminary data.</text>
</comment>
<dbReference type="Pfam" id="PF00440">
    <property type="entry name" value="TetR_N"/>
    <property type="match status" value="1"/>
</dbReference>
<evidence type="ECO:0000313" key="5">
    <source>
        <dbReference type="EMBL" id="GLY65826.1"/>
    </source>
</evidence>
<evidence type="ECO:0000256" key="1">
    <source>
        <dbReference type="ARBA" id="ARBA00023125"/>
    </source>
</evidence>
<feature type="DNA-binding region" description="H-T-H motif" evidence="2">
    <location>
        <begin position="37"/>
        <end position="56"/>
    </location>
</feature>
<dbReference type="PROSITE" id="PS50977">
    <property type="entry name" value="HTH_TETR_2"/>
    <property type="match status" value="1"/>
</dbReference>
<accession>A0A9W6VGT3</accession>
<dbReference type="PANTHER" id="PTHR30055:SF226">
    <property type="entry name" value="HTH-TYPE TRANSCRIPTIONAL REGULATOR PKSA"/>
    <property type="match status" value="1"/>
</dbReference>
<sequence>MAVKAGDPQQERSRTTRRRLVEASVESLGELGWNGTTVAVVAQRAGVSRGAAQHHFRTREDLVMAAVEYIGEFQVAELRRQAEGLPPGETRIQHVVDMLLDLYTGPAFRAALQLWVVASTDEALRATLMPLQARVGREAHRLALDLLGVDESHPGVRELVQSTLDLARGLGLANLLADDTRRRRRIARQWARVLGATLPEPGRGAVRPMNAKSPEPAGDVVC</sequence>
<evidence type="ECO:0000256" key="2">
    <source>
        <dbReference type="PROSITE-ProRule" id="PRU00335"/>
    </source>
</evidence>
<dbReference type="GO" id="GO:0003700">
    <property type="term" value="F:DNA-binding transcription factor activity"/>
    <property type="evidence" value="ECO:0007669"/>
    <property type="project" value="TreeGrafter"/>
</dbReference>
<dbReference type="Gene3D" id="1.10.357.10">
    <property type="entry name" value="Tetracycline Repressor, domain 2"/>
    <property type="match status" value="1"/>
</dbReference>
<dbReference type="GO" id="GO:0000976">
    <property type="term" value="F:transcription cis-regulatory region binding"/>
    <property type="evidence" value="ECO:0007669"/>
    <property type="project" value="TreeGrafter"/>
</dbReference>
<reference evidence="5" key="1">
    <citation type="submission" date="2023-03" db="EMBL/GenBank/DDBJ databases">
        <title>Amycolatopsis taiwanensis NBRC 103393.</title>
        <authorList>
            <person name="Ichikawa N."/>
            <person name="Sato H."/>
            <person name="Tonouchi N."/>
        </authorList>
    </citation>
    <scope>NUCLEOTIDE SEQUENCE</scope>
    <source>
        <strain evidence="5">NBRC 103393</strain>
    </source>
</reference>
<organism evidence="5 6">
    <name type="scientific">Amycolatopsis taiwanensis</name>
    <dbReference type="NCBI Taxonomy" id="342230"/>
    <lineage>
        <taxon>Bacteria</taxon>
        <taxon>Bacillati</taxon>
        <taxon>Actinomycetota</taxon>
        <taxon>Actinomycetes</taxon>
        <taxon>Pseudonocardiales</taxon>
        <taxon>Pseudonocardiaceae</taxon>
        <taxon>Amycolatopsis</taxon>
    </lineage>
</organism>
<evidence type="ECO:0000256" key="3">
    <source>
        <dbReference type="SAM" id="MobiDB-lite"/>
    </source>
</evidence>
<dbReference type="InterPro" id="IPR050109">
    <property type="entry name" value="HTH-type_TetR-like_transc_reg"/>
</dbReference>
<dbReference type="InterPro" id="IPR001647">
    <property type="entry name" value="HTH_TetR"/>
</dbReference>
<dbReference type="AlphaFoldDB" id="A0A9W6VGT3"/>
<feature type="domain" description="HTH tetR-type" evidence="4">
    <location>
        <begin position="14"/>
        <end position="74"/>
    </location>
</feature>
<proteinExistence type="predicted"/>
<name>A0A9W6VGT3_9PSEU</name>
<dbReference type="SUPFAM" id="SSF46689">
    <property type="entry name" value="Homeodomain-like"/>
    <property type="match status" value="1"/>
</dbReference>
<gene>
    <name evidence="5" type="ORF">Atai01_24450</name>
</gene>
<dbReference type="PANTHER" id="PTHR30055">
    <property type="entry name" value="HTH-TYPE TRANSCRIPTIONAL REGULATOR RUTR"/>
    <property type="match status" value="1"/>
</dbReference>
<dbReference type="InterPro" id="IPR009057">
    <property type="entry name" value="Homeodomain-like_sf"/>
</dbReference>
<evidence type="ECO:0000259" key="4">
    <source>
        <dbReference type="PROSITE" id="PS50977"/>
    </source>
</evidence>
<dbReference type="PRINTS" id="PR00455">
    <property type="entry name" value="HTHTETR"/>
</dbReference>
<feature type="region of interest" description="Disordered" evidence="3">
    <location>
        <begin position="201"/>
        <end position="222"/>
    </location>
</feature>
<dbReference type="Proteomes" id="UP001165136">
    <property type="component" value="Unassembled WGS sequence"/>
</dbReference>